<feature type="transmembrane region" description="Helical" evidence="1">
    <location>
        <begin position="167"/>
        <end position="186"/>
    </location>
</feature>
<feature type="transmembrane region" description="Helical" evidence="1">
    <location>
        <begin position="222"/>
        <end position="241"/>
    </location>
</feature>
<reference evidence="2" key="1">
    <citation type="journal article" date="2014" name="Int. J. Syst. Evol. Microbiol.">
        <title>Complete genome sequence of Corynebacterium casei LMG S-19264T (=DSM 44701T), isolated from a smear-ripened cheese.</title>
        <authorList>
            <consortium name="US DOE Joint Genome Institute (JGI-PGF)"/>
            <person name="Walter F."/>
            <person name="Albersmeier A."/>
            <person name="Kalinowski J."/>
            <person name="Ruckert C."/>
        </authorList>
    </citation>
    <scope>NUCLEOTIDE SEQUENCE</scope>
    <source>
        <strain evidence="2">CGMCC 1.15958</strain>
    </source>
</reference>
<feature type="transmembrane region" description="Helical" evidence="1">
    <location>
        <begin position="97"/>
        <end position="121"/>
    </location>
</feature>
<dbReference type="EMBL" id="BMKK01000003">
    <property type="protein sequence ID" value="GGD52954.1"/>
    <property type="molecule type" value="Genomic_DNA"/>
</dbReference>
<accession>A0A916YN30</accession>
<keyword evidence="1" id="KW-1133">Transmembrane helix</keyword>
<comment type="caution">
    <text evidence="2">The sequence shown here is derived from an EMBL/GenBank/DDBJ whole genome shotgun (WGS) entry which is preliminary data.</text>
</comment>
<evidence type="ECO:0000313" key="2">
    <source>
        <dbReference type="EMBL" id="GGD52954.1"/>
    </source>
</evidence>
<feature type="transmembrane region" description="Helical" evidence="1">
    <location>
        <begin position="141"/>
        <end position="160"/>
    </location>
</feature>
<dbReference type="RefSeq" id="WP_188765574.1">
    <property type="nucleotide sequence ID" value="NZ_BMKK01000003.1"/>
</dbReference>
<sequence length="247" mass="28229">MKDLLKVELYKLSKSKTLFYLMLLLFTTNTFGIITNKLLKNYVLLGQNGVFQAGTSVNAMWFGAFAGFFIASEFQNGGIRNALALGKDRGNVFMAKIFSMIICITILLFVIVVVQTIGNSIVNGFGEMPVGEFAVFFLKNFFHTIVFHLSYAGFFTMFAFLTQKPGLTILFSFCFEAIILVFGGFFENYKGQNLKPFLKLFPQFYYTKIDHNLSNQQFFMNGYLVCLLYFLIPVIISVFLFRKMDIK</sequence>
<dbReference type="PANTHER" id="PTHR37305">
    <property type="entry name" value="INTEGRAL MEMBRANE PROTEIN-RELATED"/>
    <property type="match status" value="1"/>
</dbReference>
<proteinExistence type="predicted"/>
<gene>
    <name evidence="2" type="ORF">GCM10011514_16360</name>
</gene>
<dbReference type="AlphaFoldDB" id="A0A916YN30"/>
<keyword evidence="1" id="KW-0472">Membrane</keyword>
<evidence type="ECO:0000256" key="1">
    <source>
        <dbReference type="SAM" id="Phobius"/>
    </source>
</evidence>
<evidence type="ECO:0008006" key="4">
    <source>
        <dbReference type="Google" id="ProtNLM"/>
    </source>
</evidence>
<name>A0A916YN30_9BACT</name>
<keyword evidence="1" id="KW-0812">Transmembrane</keyword>
<evidence type="ECO:0000313" key="3">
    <source>
        <dbReference type="Proteomes" id="UP000609064"/>
    </source>
</evidence>
<dbReference type="Pfam" id="PF12730">
    <property type="entry name" value="ABC2_membrane_4"/>
    <property type="match status" value="1"/>
</dbReference>
<protein>
    <recommendedName>
        <fullName evidence="4">ABC transporter permease</fullName>
    </recommendedName>
</protein>
<feature type="transmembrane region" description="Helical" evidence="1">
    <location>
        <begin position="20"/>
        <end position="39"/>
    </location>
</feature>
<dbReference type="PANTHER" id="PTHR37305:SF1">
    <property type="entry name" value="MEMBRANE PROTEIN"/>
    <property type="match status" value="1"/>
</dbReference>
<feature type="transmembrane region" description="Helical" evidence="1">
    <location>
        <begin position="59"/>
        <end position="76"/>
    </location>
</feature>
<organism evidence="2 3">
    <name type="scientific">Emticicia aquatilis</name>
    <dbReference type="NCBI Taxonomy" id="1537369"/>
    <lineage>
        <taxon>Bacteria</taxon>
        <taxon>Pseudomonadati</taxon>
        <taxon>Bacteroidota</taxon>
        <taxon>Cytophagia</taxon>
        <taxon>Cytophagales</taxon>
        <taxon>Leadbetterellaceae</taxon>
        <taxon>Emticicia</taxon>
    </lineage>
</organism>
<keyword evidence="3" id="KW-1185">Reference proteome</keyword>
<dbReference type="Proteomes" id="UP000609064">
    <property type="component" value="Unassembled WGS sequence"/>
</dbReference>
<reference evidence="2" key="2">
    <citation type="submission" date="2020-09" db="EMBL/GenBank/DDBJ databases">
        <authorList>
            <person name="Sun Q."/>
            <person name="Zhou Y."/>
        </authorList>
    </citation>
    <scope>NUCLEOTIDE SEQUENCE</scope>
    <source>
        <strain evidence="2">CGMCC 1.15958</strain>
    </source>
</reference>